<evidence type="ECO:0000313" key="1">
    <source>
        <dbReference type="Ensembl" id="ENSMFAP00000047266.1"/>
    </source>
</evidence>
<reference evidence="1" key="2">
    <citation type="submission" date="2025-08" db="UniProtKB">
        <authorList>
            <consortium name="Ensembl"/>
        </authorList>
    </citation>
    <scope>IDENTIFICATION</scope>
</reference>
<dbReference type="Proteomes" id="UP000233100">
    <property type="component" value="Chromosome 16"/>
</dbReference>
<accession>A0A7N9CE14</accession>
<protein>
    <submittedName>
        <fullName evidence="1">Uncharacterized protein</fullName>
    </submittedName>
</protein>
<keyword evidence="2" id="KW-1185">Reference proteome</keyword>
<reference evidence="1 2" key="1">
    <citation type="submission" date="2013-03" db="EMBL/GenBank/DDBJ databases">
        <authorList>
            <person name="Warren W."/>
            <person name="Wilson R.K."/>
        </authorList>
    </citation>
    <scope>NUCLEOTIDE SEQUENCE</scope>
</reference>
<reference evidence="1" key="3">
    <citation type="submission" date="2025-09" db="UniProtKB">
        <authorList>
            <consortium name="Ensembl"/>
        </authorList>
    </citation>
    <scope>IDENTIFICATION</scope>
</reference>
<dbReference type="Ensembl" id="ENSMFAT00000075688.1">
    <property type="protein sequence ID" value="ENSMFAP00000047266.1"/>
    <property type="gene ID" value="ENSMFAG00000058890.1"/>
</dbReference>
<name>A0A7N9CE14_MACFA</name>
<evidence type="ECO:0000313" key="2">
    <source>
        <dbReference type="Proteomes" id="UP000233100"/>
    </source>
</evidence>
<sequence>MLLIKTYLRLGRKRSLIGLTVPHGWGGLRIMAGGKRHILHGNGQRNMRKMQKQKPLIEPSDLVRLIHYHKNSMGETAPVTPIISHQIPPTTHGNYGSIIGDEIWVGTQSQTMSLPDMVTRQNANSNYIWEVKNRNNFYFL</sequence>
<proteinExistence type="predicted"/>
<organism evidence="1 2">
    <name type="scientific">Macaca fascicularis</name>
    <name type="common">Crab-eating macaque</name>
    <name type="synonym">Cynomolgus monkey</name>
    <dbReference type="NCBI Taxonomy" id="9541"/>
    <lineage>
        <taxon>Eukaryota</taxon>
        <taxon>Metazoa</taxon>
        <taxon>Chordata</taxon>
        <taxon>Craniata</taxon>
        <taxon>Vertebrata</taxon>
        <taxon>Euteleostomi</taxon>
        <taxon>Mammalia</taxon>
        <taxon>Eutheria</taxon>
        <taxon>Euarchontoglires</taxon>
        <taxon>Primates</taxon>
        <taxon>Haplorrhini</taxon>
        <taxon>Catarrhini</taxon>
        <taxon>Cercopithecidae</taxon>
        <taxon>Cercopithecinae</taxon>
        <taxon>Macaca</taxon>
    </lineage>
</organism>
<dbReference type="AlphaFoldDB" id="A0A7N9CE14"/>
<dbReference type="GeneTree" id="ENSGT00910000147472"/>